<evidence type="ECO:0000256" key="1">
    <source>
        <dbReference type="SAM" id="MobiDB-lite"/>
    </source>
</evidence>
<proteinExistence type="predicted"/>
<feature type="region of interest" description="Disordered" evidence="1">
    <location>
        <begin position="998"/>
        <end position="1030"/>
    </location>
</feature>
<organism evidence="2 3">
    <name type="scientific">Camelus dromedarius</name>
    <name type="common">Dromedary</name>
    <name type="synonym">Arabian camel</name>
    <dbReference type="NCBI Taxonomy" id="9838"/>
    <lineage>
        <taxon>Eukaryota</taxon>
        <taxon>Metazoa</taxon>
        <taxon>Chordata</taxon>
        <taxon>Craniata</taxon>
        <taxon>Vertebrata</taxon>
        <taxon>Euteleostomi</taxon>
        <taxon>Mammalia</taxon>
        <taxon>Eutheria</taxon>
        <taxon>Laurasiatheria</taxon>
        <taxon>Artiodactyla</taxon>
        <taxon>Tylopoda</taxon>
        <taxon>Camelidae</taxon>
        <taxon>Camelus</taxon>
    </lineage>
</organism>
<keyword evidence="2" id="KW-0675">Receptor</keyword>
<evidence type="ECO:0000313" key="3">
    <source>
        <dbReference type="Proteomes" id="UP000299084"/>
    </source>
</evidence>
<feature type="region of interest" description="Disordered" evidence="1">
    <location>
        <begin position="1"/>
        <end position="24"/>
    </location>
</feature>
<sequence length="1030" mass="107880">MRRLSQENGAPRRQGGLSDLFPGGGVDAAARKREVVMGAVTEMNPHSGDRRGVVFPALVSRCFSSLCRPAGTCICPEDVKVSRVHADGRLRTKEATHGRSEREGRGLGTLTCKGRLRKTPGLFADLSWKREPGSQEGAVPLPPRDGEDQPLSRHTLWVSGGGAMTPTLTALLCLATPALSGDPRAQDAQGSGGSAQGSGRISHRDLSSRAECGSSLCPGVPVPPPHCGDGQPLPAMGMGTQLWAEGGELGAVGLRAGGWGWECPCSVIPWNSPVTIWCQGTLGAQVFQLYSSEPTEPWDRHPHWSKGTRPSSPSHTWQSTTQGTPLDPLELVMTGERHSGVPASGSCPQEGGLLPGPCPSHSPALGGGPFSLGPTANPASQPCRALCDLRRERGFDRFILTKEGEDKPSGPGAPATAQWARPRPCSLWAPCPPAPGDVQMLRLLQEQPQVCSSLRVPSWPHISFEASLFIGVPAQMKPPRERVGATGPEDTECERQGGEALWEGPAPTIQGCLSPRCVWEALPLTPQGSLALPRFLPGSPRLALSADPAPASTEATGDTAPPPAHDSISDPEPLWSQLPGHCPIEKRPVAGSALHGPPAPARGPSCPLPPGARRLSRARAGSPGGAGGGGDGTARLCALLSALLLCPQPPSPLSPSLNPTGVAWFLTESRLRDLSGDLPPYHLLAGQRQGALQGRVTVVLPQDKGCVSPTPHSPPLCDSQEQLTPPTHHKQSTHKWWQEILSYGAGLRGSRPGKGAGALVDIQDGGVILIALTSVASLCAIPRLTPPGLHSGESHPNGRGCLDPGGPRDPAVSGSTRPWKSPMQPGGKHRGNDAPSSAVEPRNGLTCPGGDDAELPAETVEGGRGGGAGEGRGVLGRTFPHKPWCFPSPRAVTLSHCPGSSPPCRGAHATWQGCVRTLHTCGEGTAEIPIAGENPARSEQQQLVGRSRSGRSIWRASNKDVNKPRPAVYSLEGNVCMTMIHRAGIPCDGVVHTEQSHRERSCQARRPGARCSGVSHGRKVTKSVSQRGGE</sequence>
<name>A0A5N4DQE1_CAMDR</name>
<evidence type="ECO:0000313" key="2">
    <source>
        <dbReference type="EMBL" id="KAB1273164.1"/>
    </source>
</evidence>
<gene>
    <name evidence="2" type="ORF">Cadr_000012207</name>
</gene>
<feature type="compositionally biased region" description="Pro residues" evidence="1">
    <location>
        <begin position="597"/>
        <end position="610"/>
    </location>
</feature>
<feature type="region of interest" description="Disordered" evidence="1">
    <location>
        <begin position="181"/>
        <end position="204"/>
    </location>
</feature>
<feature type="region of interest" description="Disordered" evidence="1">
    <location>
        <begin position="297"/>
        <end position="326"/>
    </location>
</feature>
<protein>
    <submittedName>
        <fullName evidence="2">Leukocyte immunoglobulin-like receptor subfamily A member 6</fullName>
    </submittedName>
</protein>
<accession>A0A5N4DQE1</accession>
<dbReference type="Proteomes" id="UP000299084">
    <property type="component" value="Unassembled WGS sequence"/>
</dbReference>
<feature type="region of interest" description="Disordered" evidence="1">
    <location>
        <begin position="128"/>
        <end position="149"/>
    </location>
</feature>
<feature type="compositionally biased region" description="Polar residues" evidence="1">
    <location>
        <begin position="308"/>
        <end position="324"/>
    </location>
</feature>
<reference evidence="2 3" key="1">
    <citation type="journal article" date="2019" name="Mol. Ecol. Resour.">
        <title>Improving Illumina assemblies with Hi-C and long reads: an example with the North African dromedary.</title>
        <authorList>
            <person name="Elbers J.P."/>
            <person name="Rogers M.F."/>
            <person name="Perelman P.L."/>
            <person name="Proskuryakova A.A."/>
            <person name="Serdyukova N.A."/>
            <person name="Johnson W.E."/>
            <person name="Horin P."/>
            <person name="Corander J."/>
            <person name="Murphy D."/>
            <person name="Burger P.A."/>
        </authorList>
    </citation>
    <scope>NUCLEOTIDE SEQUENCE [LARGE SCALE GENOMIC DNA]</scope>
    <source>
        <strain evidence="2">Drom800</strain>
        <tissue evidence="2">Blood</tissue>
    </source>
</reference>
<comment type="caution">
    <text evidence="2">The sequence shown here is derived from an EMBL/GenBank/DDBJ whole genome shotgun (WGS) entry which is preliminary data.</text>
</comment>
<dbReference type="AlphaFoldDB" id="A0A5N4DQE1"/>
<keyword evidence="3" id="KW-1185">Reference proteome</keyword>
<feature type="region of interest" description="Disordered" evidence="1">
    <location>
        <begin position="543"/>
        <end position="629"/>
    </location>
</feature>
<feature type="region of interest" description="Disordered" evidence="1">
    <location>
        <begin position="786"/>
        <end position="853"/>
    </location>
</feature>
<dbReference type="EMBL" id="JWIN03000009">
    <property type="protein sequence ID" value="KAB1273164.1"/>
    <property type="molecule type" value="Genomic_DNA"/>
</dbReference>